<name>A0A7H0LMV3_9SPHN</name>
<dbReference type="Pfam" id="PF04279">
    <property type="entry name" value="IspA"/>
    <property type="match status" value="1"/>
</dbReference>
<feature type="transmembrane region" description="Helical" evidence="5">
    <location>
        <begin position="168"/>
        <end position="190"/>
    </location>
</feature>
<feature type="transmembrane region" description="Helical" evidence="5">
    <location>
        <begin position="98"/>
        <end position="118"/>
    </location>
</feature>
<protein>
    <recommendedName>
        <fullName evidence="5">Inner membrane-spanning protein YciB</fullName>
    </recommendedName>
</protein>
<dbReference type="HAMAP" id="MF_00189">
    <property type="entry name" value="YciB"/>
    <property type="match status" value="1"/>
</dbReference>
<keyword evidence="4 5" id="KW-0472">Membrane</keyword>
<comment type="similarity">
    <text evidence="5">Belongs to the YciB family.</text>
</comment>
<evidence type="ECO:0000256" key="4">
    <source>
        <dbReference type="ARBA" id="ARBA00023136"/>
    </source>
</evidence>
<comment type="function">
    <text evidence="5">Plays a role in cell envelope biogenesis, maintenance of cell envelope integrity and membrane homeostasis.</text>
</comment>
<evidence type="ECO:0000256" key="5">
    <source>
        <dbReference type="HAMAP-Rule" id="MF_00189"/>
    </source>
</evidence>
<keyword evidence="2 5" id="KW-0812">Transmembrane</keyword>
<dbReference type="PANTHER" id="PTHR36917">
    <property type="entry name" value="INTRACELLULAR SEPTATION PROTEIN A-RELATED"/>
    <property type="match status" value="1"/>
</dbReference>
<dbReference type="PANTHER" id="PTHR36917:SF1">
    <property type="entry name" value="INNER MEMBRANE-SPANNING PROTEIN YCIB"/>
    <property type="match status" value="1"/>
</dbReference>
<feature type="transmembrane region" description="Helical" evidence="5">
    <location>
        <begin position="12"/>
        <end position="31"/>
    </location>
</feature>
<comment type="subcellular location">
    <subcellularLocation>
        <location evidence="5">Cell inner membrane</location>
        <topology evidence="5">Multi-pass membrane protein</topology>
    </subcellularLocation>
</comment>
<evidence type="ECO:0000256" key="3">
    <source>
        <dbReference type="ARBA" id="ARBA00022989"/>
    </source>
</evidence>
<dbReference type="RefSeq" id="WP_187763292.1">
    <property type="nucleotide sequence ID" value="NZ_CP061038.1"/>
</dbReference>
<evidence type="ECO:0000313" key="7">
    <source>
        <dbReference type="Proteomes" id="UP000516148"/>
    </source>
</evidence>
<dbReference type="NCBIfam" id="NF001323">
    <property type="entry name" value="PRK00259.1-1"/>
    <property type="match status" value="1"/>
</dbReference>
<evidence type="ECO:0000256" key="1">
    <source>
        <dbReference type="ARBA" id="ARBA00022475"/>
    </source>
</evidence>
<proteinExistence type="inferred from homology"/>
<keyword evidence="1 5" id="KW-1003">Cell membrane</keyword>
<dbReference type="EMBL" id="CP061038">
    <property type="protein sequence ID" value="QNQ11006.1"/>
    <property type="molecule type" value="Genomic_DNA"/>
</dbReference>
<accession>A0A7H0LMV3</accession>
<feature type="transmembrane region" description="Helical" evidence="5">
    <location>
        <begin position="69"/>
        <end position="86"/>
    </location>
</feature>
<sequence>MTSSTRPKIGAGLRLAIDIGPLAVFFLVNTLAGGPALAKLLAATAAFMVASVVAMIVSRVKTGHISPMLWISGTLVLVFGGLTLYFHDGTFIKMKPTFVYSMFAAILAFGLATGRPLLQQLLDTAYPGVDAAGWRQLTINWAIFFVFMAGLNESVWRYTAPLSSDDPAFWAGFKLWGAVPLTLIFAFANVPMLMKHGLKVGEDETPPIPPEG</sequence>
<feature type="transmembrane region" description="Helical" evidence="5">
    <location>
        <begin position="139"/>
        <end position="156"/>
    </location>
</feature>
<evidence type="ECO:0000313" key="6">
    <source>
        <dbReference type="EMBL" id="QNQ11006.1"/>
    </source>
</evidence>
<keyword evidence="5" id="KW-0997">Cell inner membrane</keyword>
<dbReference type="AlphaFoldDB" id="A0A7H0LMV3"/>
<feature type="transmembrane region" description="Helical" evidence="5">
    <location>
        <begin position="37"/>
        <end position="57"/>
    </location>
</feature>
<dbReference type="GO" id="GO:0005886">
    <property type="term" value="C:plasma membrane"/>
    <property type="evidence" value="ECO:0007669"/>
    <property type="project" value="UniProtKB-SubCell"/>
</dbReference>
<organism evidence="6 7">
    <name type="scientific">Sphingomonas alpina</name>
    <dbReference type="NCBI Taxonomy" id="653931"/>
    <lineage>
        <taxon>Bacteria</taxon>
        <taxon>Pseudomonadati</taxon>
        <taxon>Pseudomonadota</taxon>
        <taxon>Alphaproteobacteria</taxon>
        <taxon>Sphingomonadales</taxon>
        <taxon>Sphingomonadaceae</taxon>
        <taxon>Sphingomonas</taxon>
    </lineage>
</organism>
<keyword evidence="7" id="KW-1185">Reference proteome</keyword>
<dbReference type="InterPro" id="IPR006008">
    <property type="entry name" value="YciB"/>
</dbReference>
<reference evidence="6 7" key="1">
    <citation type="submission" date="2020-09" db="EMBL/GenBank/DDBJ databases">
        <title>Sphingomonas sp., a new species isolated from pork steak.</title>
        <authorList>
            <person name="Heidler von Heilborn D."/>
        </authorList>
    </citation>
    <scope>NUCLEOTIDE SEQUENCE [LARGE SCALE GENOMIC DNA]</scope>
    <source>
        <strain evidence="7">S8-3T</strain>
    </source>
</reference>
<keyword evidence="3 5" id="KW-1133">Transmembrane helix</keyword>
<dbReference type="KEGG" id="spap:H3Z74_07535"/>
<evidence type="ECO:0000256" key="2">
    <source>
        <dbReference type="ARBA" id="ARBA00022692"/>
    </source>
</evidence>
<gene>
    <name evidence="5" type="primary">yciB</name>
    <name evidence="6" type="ORF">H3Z74_07535</name>
</gene>
<dbReference type="Proteomes" id="UP000516148">
    <property type="component" value="Chromosome"/>
</dbReference>